<evidence type="ECO:0000313" key="1">
    <source>
        <dbReference type="EMBL" id="CAD8521565.1"/>
    </source>
</evidence>
<sequence length="319" mass="35129">MSFTAASAMGKALVGVPVTQTKSFRQMRAAPAGRRSSKVVAMAGAETAVAVATRWALAVPTMYAVVSFNEYVTHRWFQHAEFNKTDWMKALWCKVTGAEVAPKCDGGGHIEHHAETLDDMSLKTDPKWLKSEPAKMLENSKYRGTAFEYDITGLMVLQMLPTSIPILALMGFSAPSGMAIILGAVAIHAAVWNSLHPAMHGMEDIPLNEGLNVPLPLAKMLRKTGYYNWLYKNHTGHHVMSGRMNYNVCCPGMDHILGTYCPEEEWYAKARMPAGAETRDPYPAGEYNRRLQERAEKGTVAAELVDGVELELEPELVSA</sequence>
<proteinExistence type="predicted"/>
<protein>
    <recommendedName>
        <fullName evidence="2">Fatty acid desaturase domain-containing protein</fullName>
    </recommendedName>
</protein>
<name>A0A7S0IGY2_MICPS</name>
<organism evidence="1">
    <name type="scientific">Micromonas pusilla</name>
    <name type="common">Picoplanktonic green alga</name>
    <name type="synonym">Chromulina pusilla</name>
    <dbReference type="NCBI Taxonomy" id="38833"/>
    <lineage>
        <taxon>Eukaryota</taxon>
        <taxon>Viridiplantae</taxon>
        <taxon>Chlorophyta</taxon>
        <taxon>Mamiellophyceae</taxon>
        <taxon>Mamiellales</taxon>
        <taxon>Mamiellaceae</taxon>
        <taxon>Micromonas</taxon>
    </lineage>
</organism>
<gene>
    <name evidence="1" type="ORF">MCOM1403_LOCUS8995</name>
</gene>
<accession>A0A7S0IGY2</accession>
<dbReference type="AlphaFoldDB" id="A0A7S0IGY2"/>
<reference evidence="1" key="1">
    <citation type="submission" date="2021-01" db="EMBL/GenBank/DDBJ databases">
        <authorList>
            <person name="Corre E."/>
            <person name="Pelletier E."/>
            <person name="Niang G."/>
            <person name="Scheremetjew M."/>
            <person name="Finn R."/>
            <person name="Kale V."/>
            <person name="Holt S."/>
            <person name="Cochrane G."/>
            <person name="Meng A."/>
            <person name="Brown T."/>
            <person name="Cohen L."/>
        </authorList>
    </citation>
    <scope>NUCLEOTIDE SEQUENCE</scope>
    <source>
        <strain evidence="1">CCMP1723</strain>
    </source>
</reference>
<dbReference type="EMBL" id="HBEQ01011177">
    <property type="protein sequence ID" value="CAD8521565.1"/>
    <property type="molecule type" value="Transcribed_RNA"/>
</dbReference>
<evidence type="ECO:0008006" key="2">
    <source>
        <dbReference type="Google" id="ProtNLM"/>
    </source>
</evidence>